<dbReference type="EMBL" id="HBUF01340675">
    <property type="protein sequence ID" value="CAG6702854.1"/>
    <property type="molecule type" value="Transcribed_RNA"/>
</dbReference>
<evidence type="ECO:0000256" key="1">
    <source>
        <dbReference type="ARBA" id="ARBA00002620"/>
    </source>
</evidence>
<name>A0A8D8UBA4_9HEMI</name>
<dbReference type="EMBL" id="HBUF01340676">
    <property type="protein sequence ID" value="CAG6702857.1"/>
    <property type="molecule type" value="Transcribed_RNA"/>
</dbReference>
<keyword evidence="6 11" id="KW-1133">Transmembrane helix</keyword>
<dbReference type="EMBL" id="HBUF01252609">
    <property type="protein sequence ID" value="CAG6680543.1"/>
    <property type="molecule type" value="Transcribed_RNA"/>
</dbReference>
<dbReference type="Pfam" id="PF07406">
    <property type="entry name" value="NICE-3"/>
    <property type="match status" value="1"/>
</dbReference>
<evidence type="ECO:0000256" key="6">
    <source>
        <dbReference type="ARBA" id="ARBA00022989"/>
    </source>
</evidence>
<evidence type="ECO:0000313" key="12">
    <source>
        <dbReference type="EMBL" id="CAG6702863.1"/>
    </source>
</evidence>
<evidence type="ECO:0000256" key="4">
    <source>
        <dbReference type="ARBA" id="ARBA00004555"/>
    </source>
</evidence>
<sequence length="244" mass="28169">MAEQLSGVTVVIFIAGGVLTFIILFIFAKNQIMRFALRSRRGPHVPIGHDAKKAYRREIERRIECIPRILYEPQLLPESDPKYILPPGSCLPPYYYRMRTIDDVKLLEMEITRHEPLLLRHPSQSVRSFLINTLASPGHGVGQRLVHQFCDLYEHARYDPNDFGDEEYQMFSRLLLKLTDAAKLMKPYVTSRKSSPSRTPMRKPSEDSITRDRVRNHLDVKREDEVYNVIAGGHPPDNTETTPV</sequence>
<comment type="subcellular location">
    <subcellularLocation>
        <location evidence="4">Golgi apparatus</location>
    </subcellularLocation>
    <subcellularLocation>
        <location evidence="2">Membrane</location>
        <topology evidence="2">Single-pass membrane protein</topology>
    </subcellularLocation>
    <subcellularLocation>
        <location evidence="3">Mitochondrion</location>
    </subcellularLocation>
</comment>
<protein>
    <submittedName>
        <fullName evidence="12">Uncharacterized protein C1orf43 homolog</fullName>
    </submittedName>
</protein>
<feature type="region of interest" description="Disordered" evidence="10">
    <location>
        <begin position="187"/>
        <end position="244"/>
    </location>
</feature>
<accession>A0A8D8UBA4</accession>
<comment type="function">
    <text evidence="1">General regulator of phagocytosis. Required to uptake Gram negative bacterium by macrophages.</text>
</comment>
<keyword evidence="5 11" id="KW-0812">Transmembrane</keyword>
<dbReference type="EMBL" id="HBUF01076305">
    <property type="protein sequence ID" value="CAG6631235.1"/>
    <property type="molecule type" value="Transcribed_RNA"/>
</dbReference>
<reference evidence="12" key="1">
    <citation type="submission" date="2021-05" db="EMBL/GenBank/DDBJ databases">
        <authorList>
            <person name="Alioto T."/>
            <person name="Alioto T."/>
            <person name="Gomez Garrido J."/>
        </authorList>
    </citation>
    <scope>NUCLEOTIDE SEQUENCE</scope>
</reference>
<dbReference type="GO" id="GO:0005739">
    <property type="term" value="C:mitochondrion"/>
    <property type="evidence" value="ECO:0007669"/>
    <property type="project" value="UniProtKB-SubCell"/>
</dbReference>
<dbReference type="EMBL" id="HBUF01340679">
    <property type="protein sequence ID" value="CAG6702866.1"/>
    <property type="molecule type" value="Transcribed_RNA"/>
</dbReference>
<organism evidence="12">
    <name type="scientific">Cacopsylla melanoneura</name>
    <dbReference type="NCBI Taxonomy" id="428564"/>
    <lineage>
        <taxon>Eukaryota</taxon>
        <taxon>Metazoa</taxon>
        <taxon>Ecdysozoa</taxon>
        <taxon>Arthropoda</taxon>
        <taxon>Hexapoda</taxon>
        <taxon>Insecta</taxon>
        <taxon>Pterygota</taxon>
        <taxon>Neoptera</taxon>
        <taxon>Paraneoptera</taxon>
        <taxon>Hemiptera</taxon>
        <taxon>Sternorrhyncha</taxon>
        <taxon>Psylloidea</taxon>
        <taxon>Psyllidae</taxon>
        <taxon>Psyllinae</taxon>
        <taxon>Cacopsylla</taxon>
    </lineage>
</organism>
<keyword evidence="8" id="KW-0496">Mitochondrion</keyword>
<dbReference type="InterPro" id="IPR010876">
    <property type="entry name" value="C1orf43"/>
</dbReference>
<keyword evidence="9 11" id="KW-0472">Membrane</keyword>
<evidence type="ECO:0000256" key="9">
    <source>
        <dbReference type="ARBA" id="ARBA00023136"/>
    </source>
</evidence>
<evidence type="ECO:0000256" key="2">
    <source>
        <dbReference type="ARBA" id="ARBA00004167"/>
    </source>
</evidence>
<dbReference type="GO" id="GO:0016020">
    <property type="term" value="C:membrane"/>
    <property type="evidence" value="ECO:0007669"/>
    <property type="project" value="UniProtKB-SubCell"/>
</dbReference>
<evidence type="ECO:0000256" key="11">
    <source>
        <dbReference type="SAM" id="Phobius"/>
    </source>
</evidence>
<dbReference type="EMBL" id="HBUF01340674">
    <property type="protein sequence ID" value="CAG6702851.1"/>
    <property type="molecule type" value="Transcribed_RNA"/>
</dbReference>
<dbReference type="EMBL" id="HBUF01076304">
    <property type="protein sequence ID" value="CAG6631234.1"/>
    <property type="molecule type" value="Transcribed_RNA"/>
</dbReference>
<dbReference type="GO" id="GO:0005794">
    <property type="term" value="C:Golgi apparatus"/>
    <property type="evidence" value="ECO:0007669"/>
    <property type="project" value="UniProtKB-SubCell"/>
</dbReference>
<feature type="transmembrane region" description="Helical" evidence="11">
    <location>
        <begin position="6"/>
        <end position="28"/>
    </location>
</feature>
<evidence type="ECO:0000256" key="5">
    <source>
        <dbReference type="ARBA" id="ARBA00022692"/>
    </source>
</evidence>
<evidence type="ECO:0000256" key="7">
    <source>
        <dbReference type="ARBA" id="ARBA00023034"/>
    </source>
</evidence>
<dbReference type="AlphaFoldDB" id="A0A8D8UBA4"/>
<dbReference type="EMBL" id="HBUF01252610">
    <property type="protein sequence ID" value="CAG6680544.1"/>
    <property type="molecule type" value="Transcribed_RNA"/>
</dbReference>
<evidence type="ECO:0000256" key="10">
    <source>
        <dbReference type="SAM" id="MobiDB-lite"/>
    </source>
</evidence>
<dbReference type="EMBL" id="HBUF01576570">
    <property type="protein sequence ID" value="CAG6768512.1"/>
    <property type="molecule type" value="Transcribed_RNA"/>
</dbReference>
<evidence type="ECO:0000256" key="3">
    <source>
        <dbReference type="ARBA" id="ARBA00004173"/>
    </source>
</evidence>
<dbReference type="EMBL" id="HBUF01340680">
    <property type="protein sequence ID" value="CAG6702869.1"/>
    <property type="molecule type" value="Transcribed_RNA"/>
</dbReference>
<evidence type="ECO:0000256" key="8">
    <source>
        <dbReference type="ARBA" id="ARBA00023128"/>
    </source>
</evidence>
<dbReference type="PANTHER" id="PTHR21425:SF2">
    <property type="entry name" value="PROTEIN C1ORF43"/>
    <property type="match status" value="1"/>
</dbReference>
<feature type="compositionally biased region" description="Basic and acidic residues" evidence="10">
    <location>
        <begin position="203"/>
        <end position="225"/>
    </location>
</feature>
<proteinExistence type="predicted"/>
<dbReference type="EMBL" id="HBUF01340678">
    <property type="protein sequence ID" value="CAG6702863.1"/>
    <property type="molecule type" value="Transcribed_RNA"/>
</dbReference>
<dbReference type="PANTHER" id="PTHR21425">
    <property type="entry name" value="NICE-3"/>
    <property type="match status" value="1"/>
</dbReference>
<keyword evidence="7" id="KW-0333">Golgi apparatus</keyword>